<comment type="caution">
    <text evidence="1">The sequence shown here is derived from an EMBL/GenBank/DDBJ whole genome shotgun (WGS) entry which is preliminary data.</text>
</comment>
<dbReference type="EMBL" id="BAABJQ010000001">
    <property type="protein sequence ID" value="GAA5177060.1"/>
    <property type="molecule type" value="Genomic_DNA"/>
</dbReference>
<evidence type="ECO:0000313" key="1">
    <source>
        <dbReference type="EMBL" id="GAA5177060.1"/>
    </source>
</evidence>
<protein>
    <submittedName>
        <fullName evidence="1">Uncharacterized protein</fullName>
    </submittedName>
</protein>
<evidence type="ECO:0000313" key="2">
    <source>
        <dbReference type="Proteomes" id="UP001501570"/>
    </source>
</evidence>
<dbReference type="Proteomes" id="UP001501570">
    <property type="component" value="Unassembled WGS sequence"/>
</dbReference>
<reference evidence="2" key="1">
    <citation type="journal article" date="2019" name="Int. J. Syst. Evol. Microbiol.">
        <title>The Global Catalogue of Microorganisms (GCM) 10K type strain sequencing project: providing services to taxonomists for standard genome sequencing and annotation.</title>
        <authorList>
            <consortium name="The Broad Institute Genomics Platform"/>
            <consortium name="The Broad Institute Genome Sequencing Center for Infectious Disease"/>
            <person name="Wu L."/>
            <person name="Ma J."/>
        </authorList>
    </citation>
    <scope>NUCLEOTIDE SEQUENCE [LARGE SCALE GENOMIC DNA]</scope>
    <source>
        <strain evidence="2">JCM 18304</strain>
    </source>
</reference>
<gene>
    <name evidence="1" type="ORF">GCM10023322_00780</name>
</gene>
<keyword evidence="2" id="KW-1185">Reference proteome</keyword>
<name>A0ABP9RGQ2_9ACTN</name>
<sequence>MPSNAAADPGPGLPELVLRAARDLDKVDTAFDAELLLSTLLGTIYAGSLPDRAVALEFFGRTLREHLSTTDTSTARVAASVLDALTPGTSEQREEAADDQGPAWLGALGAVRVTGGYAYGDRYGDQTSYLITYEYREPEVGGPDHAVVILVDHNLGLVKDLVIAAPASMVLDQLRQSVTADEAAMTWLAEVEPATVRAASTGYLRATDNTSELPESESLSSNWALAYARLALIPDQLPVAADRPVPGVDKDGLVGEFLDSPEARLSGLAGASGERREAVTYCLGLAIDFADTRGGDPMRWSPRAVEVFMLDWVHGRAVLDSRDTGTLPDALGAWVLWAGRRLGLPDVALQATFDEVGLRRAEFARLCATGERQSPAVRATARLIAEGVDLTDEQAVDAWLRTYQSDN</sequence>
<proteinExistence type="predicted"/>
<accession>A0ABP9RGQ2</accession>
<dbReference type="RefSeq" id="WP_345625016.1">
    <property type="nucleotide sequence ID" value="NZ_BAABJQ010000001.1"/>
</dbReference>
<organism evidence="1 2">
    <name type="scientific">Rugosimonospora acidiphila</name>
    <dbReference type="NCBI Taxonomy" id="556531"/>
    <lineage>
        <taxon>Bacteria</taxon>
        <taxon>Bacillati</taxon>
        <taxon>Actinomycetota</taxon>
        <taxon>Actinomycetes</taxon>
        <taxon>Micromonosporales</taxon>
        <taxon>Micromonosporaceae</taxon>
        <taxon>Rugosimonospora</taxon>
    </lineage>
</organism>